<evidence type="ECO:0000313" key="3">
    <source>
        <dbReference type="Proteomes" id="UP001632038"/>
    </source>
</evidence>
<dbReference type="Proteomes" id="UP001632038">
    <property type="component" value="Unassembled WGS sequence"/>
</dbReference>
<dbReference type="EMBL" id="JAVIJP010000039">
    <property type="protein sequence ID" value="KAL3627722.1"/>
    <property type="molecule type" value="Genomic_DNA"/>
</dbReference>
<sequence length="65" mass="7239">MEEVEPDEVPEKDDADQGESHPPLVVEKAEPVEVLGKEHEDVVEGKSHPGPAVDEKKSMMLRYCL</sequence>
<reference evidence="3" key="1">
    <citation type="journal article" date="2024" name="IScience">
        <title>Strigolactones Initiate the Formation of Haustorium-like Structures in Castilleja.</title>
        <authorList>
            <person name="Buerger M."/>
            <person name="Peterson D."/>
            <person name="Chory J."/>
        </authorList>
    </citation>
    <scope>NUCLEOTIDE SEQUENCE [LARGE SCALE GENOMIC DNA]</scope>
</reference>
<proteinExistence type="predicted"/>
<accession>A0ABD3CGB1</accession>
<name>A0ABD3CGB1_9LAMI</name>
<keyword evidence="3" id="KW-1185">Reference proteome</keyword>
<evidence type="ECO:0000313" key="2">
    <source>
        <dbReference type="EMBL" id="KAL3627722.1"/>
    </source>
</evidence>
<gene>
    <name evidence="2" type="ORF">CASFOL_029085</name>
</gene>
<feature type="region of interest" description="Disordered" evidence="1">
    <location>
        <begin position="1"/>
        <end position="26"/>
    </location>
</feature>
<evidence type="ECO:0000256" key="1">
    <source>
        <dbReference type="SAM" id="MobiDB-lite"/>
    </source>
</evidence>
<feature type="compositionally biased region" description="Acidic residues" evidence="1">
    <location>
        <begin position="1"/>
        <end position="17"/>
    </location>
</feature>
<organism evidence="2 3">
    <name type="scientific">Castilleja foliolosa</name>
    <dbReference type="NCBI Taxonomy" id="1961234"/>
    <lineage>
        <taxon>Eukaryota</taxon>
        <taxon>Viridiplantae</taxon>
        <taxon>Streptophyta</taxon>
        <taxon>Embryophyta</taxon>
        <taxon>Tracheophyta</taxon>
        <taxon>Spermatophyta</taxon>
        <taxon>Magnoliopsida</taxon>
        <taxon>eudicotyledons</taxon>
        <taxon>Gunneridae</taxon>
        <taxon>Pentapetalae</taxon>
        <taxon>asterids</taxon>
        <taxon>lamiids</taxon>
        <taxon>Lamiales</taxon>
        <taxon>Orobanchaceae</taxon>
        <taxon>Pedicularideae</taxon>
        <taxon>Castillejinae</taxon>
        <taxon>Castilleja</taxon>
    </lineage>
</organism>
<protein>
    <submittedName>
        <fullName evidence="2">Uncharacterized protein</fullName>
    </submittedName>
</protein>
<dbReference type="AlphaFoldDB" id="A0ABD3CGB1"/>
<comment type="caution">
    <text evidence="2">The sequence shown here is derived from an EMBL/GenBank/DDBJ whole genome shotgun (WGS) entry which is preliminary data.</text>
</comment>